<dbReference type="Pfam" id="PF07635">
    <property type="entry name" value="PSCyt1"/>
    <property type="match status" value="1"/>
</dbReference>
<dbReference type="Proteomes" id="UP000253517">
    <property type="component" value="Unassembled WGS sequence"/>
</dbReference>
<dbReference type="InterPro" id="IPR036909">
    <property type="entry name" value="Cyt_c-like_dom_sf"/>
</dbReference>
<dbReference type="GO" id="GO:0009055">
    <property type="term" value="F:electron transfer activity"/>
    <property type="evidence" value="ECO:0007669"/>
    <property type="project" value="InterPro"/>
</dbReference>
<gene>
    <name evidence="2" type="ORF">DES35_10217</name>
</gene>
<dbReference type="GO" id="GO:0020037">
    <property type="term" value="F:heme binding"/>
    <property type="evidence" value="ECO:0007669"/>
    <property type="project" value="InterPro"/>
</dbReference>
<comment type="caution">
    <text evidence="2">The sequence shown here is derived from an EMBL/GenBank/DDBJ whole genome shotgun (WGS) entry which is preliminary data.</text>
</comment>
<dbReference type="PANTHER" id="PTHR35889:SF3">
    <property type="entry name" value="F-BOX DOMAIN-CONTAINING PROTEIN"/>
    <property type="match status" value="1"/>
</dbReference>
<reference evidence="2 3" key="1">
    <citation type="submission" date="2018-07" db="EMBL/GenBank/DDBJ databases">
        <title>Genomic Encyclopedia of Type Strains, Phase IV (KMG-IV): sequencing the most valuable type-strain genomes for metagenomic binning, comparative biology and taxonomic classification.</title>
        <authorList>
            <person name="Goeker M."/>
        </authorList>
    </citation>
    <scope>NUCLEOTIDE SEQUENCE [LARGE SCALE GENOMIC DNA]</scope>
    <source>
        <strain evidence="2 3">DSM 21410</strain>
    </source>
</reference>
<organism evidence="2 3">
    <name type="scientific">Schleiferia thermophila</name>
    <dbReference type="NCBI Taxonomy" id="884107"/>
    <lineage>
        <taxon>Bacteria</taxon>
        <taxon>Pseudomonadati</taxon>
        <taxon>Bacteroidota</taxon>
        <taxon>Flavobacteriia</taxon>
        <taxon>Flavobacteriales</taxon>
        <taxon>Schleiferiaceae</taxon>
        <taxon>Schleiferia</taxon>
    </lineage>
</organism>
<name>A0A369A582_9FLAO</name>
<feature type="domain" description="Cytochrome C Planctomycete-type" evidence="1">
    <location>
        <begin position="53"/>
        <end position="103"/>
    </location>
</feature>
<evidence type="ECO:0000259" key="1">
    <source>
        <dbReference type="Pfam" id="PF07635"/>
    </source>
</evidence>
<proteinExistence type="predicted"/>
<protein>
    <submittedName>
        <fullName evidence="2">Cytochrome c</fullName>
    </submittedName>
</protein>
<dbReference type="RefSeq" id="WP_114366045.1">
    <property type="nucleotide sequence ID" value="NZ_BHZF01000002.1"/>
</dbReference>
<dbReference type="SUPFAM" id="SSF46626">
    <property type="entry name" value="Cytochrome c"/>
    <property type="match status" value="1"/>
</dbReference>
<evidence type="ECO:0000313" key="3">
    <source>
        <dbReference type="Proteomes" id="UP000253517"/>
    </source>
</evidence>
<dbReference type="PANTHER" id="PTHR35889">
    <property type="entry name" value="CYCLOINULO-OLIGOSACCHARIDE FRUCTANOTRANSFERASE-RELATED"/>
    <property type="match status" value="1"/>
</dbReference>
<evidence type="ECO:0000313" key="2">
    <source>
        <dbReference type="EMBL" id="RCX03568.1"/>
    </source>
</evidence>
<dbReference type="EMBL" id="QPJS01000002">
    <property type="protein sequence ID" value="RCX03568.1"/>
    <property type="molecule type" value="Genomic_DNA"/>
</dbReference>
<accession>A0A369A582</accession>
<keyword evidence="3" id="KW-1185">Reference proteome</keyword>
<dbReference type="PROSITE" id="PS51257">
    <property type="entry name" value="PROKAR_LIPOPROTEIN"/>
    <property type="match status" value="1"/>
</dbReference>
<dbReference type="InterPro" id="IPR011429">
    <property type="entry name" value="Cyt_c_Planctomycete-type"/>
</dbReference>
<dbReference type="AlphaFoldDB" id="A0A369A582"/>
<sequence length="224" mass="23812">MTTTKIHKVARVSLGVVMLIACLQCTKRNEEDLKSICFESEILPIIQANCATIGCHNSTTAADGYDLSTYEGIMRAVKPGNGRDSKIVKVMLEDKEEKRMPPPPAAPMSSQFIELVIQWIDKGAGHVVGCSLEVGCDTSSVSFSADITPVLNDFCVSCHNASAPSGGVVLSTYNGVKSVADDGRLVGSVFHLPGFSPMPPSGTRLDECKLNKIKAWVNAGAPAN</sequence>